<dbReference type="GO" id="GO:0048870">
    <property type="term" value="P:cell motility"/>
    <property type="evidence" value="ECO:0007669"/>
    <property type="project" value="InterPro"/>
</dbReference>
<sequence length="459" mass="53763">MAPKKAGKKKGGDPEAEAREAEGLRLLMAAKQEATFLKAQCEAEERSFNELLQEREKLNYFWIIEKKGKDDRMADLRAKEREQQDLDEKHQIELKVFKQRLKHLRYHETDAQISQQIDVETALQQLEEEHRERESDLQRDSRALTEELKETQESHDRTLRMMRLTQDKQVFALRNEFEAKAKDLQAKYKQHLQNMRDDMDEQRKRELARIEDVKNQHVAEVMLHNSIDFAAIKHYYLDRTSSNLDLIKRLKEDHEELKRGEAKDAKTMLDLQAKHRDLNEPLRRARMEVESLNAELKLYGLDKKKLEAVKESLKGQESLLGNLLLQKEVTEQQLQRATKERNDLYGKFQEVLYKVQQRTGLKNLILEKKLDTLEEAMEVADTQISEILISANLDKATAGGISEKLDQVIHYKNDIIQALHEEAHKIKEAHRQMSRAYQAKMSEFGVPVENVGFEVQLMS</sequence>
<dbReference type="Pfam" id="PF13851">
    <property type="entry name" value="GAS"/>
    <property type="match status" value="1"/>
</dbReference>
<dbReference type="GO" id="GO:0005874">
    <property type="term" value="C:microtubule"/>
    <property type="evidence" value="ECO:0007669"/>
    <property type="project" value="TreeGrafter"/>
</dbReference>
<dbReference type="InterPro" id="IPR025593">
    <property type="entry name" value="GAS8_dom"/>
</dbReference>
<dbReference type="GO" id="GO:0008017">
    <property type="term" value="F:microtubule binding"/>
    <property type="evidence" value="ECO:0007669"/>
    <property type="project" value="InterPro"/>
</dbReference>
<dbReference type="PANTHER" id="PTHR31543">
    <property type="entry name" value="DYNEIN REGULATORY COMPLEX SUBUNIT 4"/>
    <property type="match status" value="1"/>
</dbReference>
<protein>
    <recommendedName>
        <fullName evidence="3">Growth arrest-specific protein 8 domain-containing protein</fullName>
    </recommendedName>
</protein>
<dbReference type="GO" id="GO:0005794">
    <property type="term" value="C:Golgi apparatus"/>
    <property type="evidence" value="ECO:0007669"/>
    <property type="project" value="TreeGrafter"/>
</dbReference>
<feature type="region of interest" description="Disordered" evidence="2">
    <location>
        <begin position="1"/>
        <end position="21"/>
    </location>
</feature>
<evidence type="ECO:0000256" key="2">
    <source>
        <dbReference type="SAM" id="MobiDB-lite"/>
    </source>
</evidence>
<evidence type="ECO:0000259" key="3">
    <source>
        <dbReference type="Pfam" id="PF13851"/>
    </source>
</evidence>
<proteinExistence type="predicted"/>
<name>A0A0G4F4S0_9ALVE</name>
<dbReference type="AlphaFoldDB" id="A0A0G4F4S0"/>
<dbReference type="PANTHER" id="PTHR31543:SF1">
    <property type="entry name" value="HECT DOMAIN-CONTAINING PROTEIN"/>
    <property type="match status" value="1"/>
</dbReference>
<dbReference type="PhylomeDB" id="A0A0G4F4S0"/>
<gene>
    <name evidence="4" type="ORF">Cvel_15074</name>
</gene>
<feature type="domain" description="Growth arrest-specific protein 8" evidence="3">
    <location>
        <begin position="222"/>
        <end position="419"/>
    </location>
</feature>
<evidence type="ECO:0000256" key="1">
    <source>
        <dbReference type="SAM" id="Coils"/>
    </source>
</evidence>
<keyword evidence="1" id="KW-0175">Coiled coil</keyword>
<feature type="region of interest" description="Disordered" evidence="2">
    <location>
        <begin position="127"/>
        <end position="156"/>
    </location>
</feature>
<dbReference type="GO" id="GO:0031267">
    <property type="term" value="F:small GTPase binding"/>
    <property type="evidence" value="ECO:0007669"/>
    <property type="project" value="InterPro"/>
</dbReference>
<evidence type="ECO:0000313" key="4">
    <source>
        <dbReference type="EMBL" id="CEM06819.1"/>
    </source>
</evidence>
<feature type="coiled-coil region" evidence="1">
    <location>
        <begin position="282"/>
        <end position="383"/>
    </location>
</feature>
<dbReference type="InterPro" id="IPR039308">
    <property type="entry name" value="GAS8"/>
</dbReference>
<feature type="compositionally biased region" description="Basic and acidic residues" evidence="2">
    <location>
        <begin position="10"/>
        <end position="21"/>
    </location>
</feature>
<accession>A0A0G4F4S0</accession>
<reference evidence="4" key="1">
    <citation type="submission" date="2014-11" db="EMBL/GenBank/DDBJ databases">
        <authorList>
            <person name="Otto D Thomas"/>
            <person name="Naeem Raeece"/>
        </authorList>
    </citation>
    <scope>NUCLEOTIDE SEQUENCE</scope>
</reference>
<dbReference type="VEuPathDB" id="CryptoDB:Cvel_15074"/>
<dbReference type="GO" id="GO:0031514">
    <property type="term" value="C:motile cilium"/>
    <property type="evidence" value="ECO:0007669"/>
    <property type="project" value="InterPro"/>
</dbReference>
<organism evidence="4">
    <name type="scientific">Chromera velia CCMP2878</name>
    <dbReference type="NCBI Taxonomy" id="1169474"/>
    <lineage>
        <taxon>Eukaryota</taxon>
        <taxon>Sar</taxon>
        <taxon>Alveolata</taxon>
        <taxon>Colpodellida</taxon>
        <taxon>Chromeraceae</taxon>
        <taxon>Chromera</taxon>
    </lineage>
</organism>
<feature type="coiled-coil region" evidence="1">
    <location>
        <begin position="27"/>
        <end position="54"/>
    </location>
</feature>
<dbReference type="EMBL" id="CDMZ01000109">
    <property type="protein sequence ID" value="CEM06819.1"/>
    <property type="molecule type" value="Genomic_DNA"/>
</dbReference>